<evidence type="ECO:0000313" key="3">
    <source>
        <dbReference type="EMBL" id="CUS53627.1"/>
    </source>
</evidence>
<dbReference type="PANTHER" id="PTHR30486:SF12">
    <property type="entry name" value="TYPE IV PILUS ATPASE PILU"/>
    <property type="match status" value="1"/>
</dbReference>
<organism evidence="3">
    <name type="scientific">hydrothermal vent metagenome</name>
    <dbReference type="NCBI Taxonomy" id="652676"/>
    <lineage>
        <taxon>unclassified sequences</taxon>
        <taxon>metagenomes</taxon>
        <taxon>ecological metagenomes</taxon>
    </lineage>
</organism>
<dbReference type="PANTHER" id="PTHR30486">
    <property type="entry name" value="TWITCHING MOTILITY PROTEIN PILT"/>
    <property type="match status" value="1"/>
</dbReference>
<dbReference type="AlphaFoldDB" id="A0A161JPI7"/>
<dbReference type="InterPro" id="IPR006321">
    <property type="entry name" value="PilT/PilU"/>
</dbReference>
<dbReference type="InterPro" id="IPR050921">
    <property type="entry name" value="T4SS_GSP_E_ATPase"/>
</dbReference>
<name>A0A161JPI7_9ZZZZ</name>
<protein>
    <submittedName>
        <fullName evidence="3">Twitching motility protein PilT</fullName>
    </submittedName>
</protein>
<dbReference type="Pfam" id="PF00437">
    <property type="entry name" value="T2SSE"/>
    <property type="match status" value="1"/>
</dbReference>
<dbReference type="NCBIfam" id="TIGR01420">
    <property type="entry name" value="pilT_fam"/>
    <property type="match status" value="1"/>
</dbReference>
<dbReference type="EMBL" id="CZRL01000097">
    <property type="protein sequence ID" value="CUS53627.1"/>
    <property type="molecule type" value="Genomic_DNA"/>
</dbReference>
<reference evidence="3" key="1">
    <citation type="submission" date="2015-10" db="EMBL/GenBank/DDBJ databases">
        <authorList>
            <person name="Gilbert D.G."/>
        </authorList>
    </citation>
    <scope>NUCLEOTIDE SEQUENCE</scope>
</reference>
<dbReference type="GO" id="GO:0016887">
    <property type="term" value="F:ATP hydrolysis activity"/>
    <property type="evidence" value="ECO:0007669"/>
    <property type="project" value="InterPro"/>
</dbReference>
<sequence length="372" mass="41119">MTMHDLFRLMVKQNASDLLISVGAPPSLKIDGQVLPIKTDPLTPDVARDLVFSIMTEVQHAEFELDNELNFAVTPADIGRFRINVFRQRNHVGLVARRISSEIPSLEALGLPVATLEKIAMTKIGLVLFVGGTGTGKTTTQAAMVGYRNQHTRGHIITIEDPIEFVHDHIKCIVDQREVGVDTESFDTALVNAMRQAPDLIQIGEIRDSETLRSALVFAQTGHLCFATLHAANTYQALERIISLYPGGERDSLLMDLSMNLCAVVSQRLVPSKGGSGHVAAVEILRNLPWFRDLITKGEIDHLQEAMERPSTDGVVTFDQSLYELHQNGQISLEDALRNATSKNNLRLRIQLEGTAAKDRQEIGSTLHTVEF</sequence>
<feature type="domain" description="Bacterial type II secretion system protein E" evidence="2">
    <location>
        <begin position="28"/>
        <end position="272"/>
    </location>
</feature>
<dbReference type="InterPro" id="IPR001482">
    <property type="entry name" value="T2SS/T4SS_dom"/>
</dbReference>
<gene>
    <name evidence="3" type="ORF">MGWOODY_XGa1527</name>
</gene>
<dbReference type="InterPro" id="IPR027417">
    <property type="entry name" value="P-loop_NTPase"/>
</dbReference>
<dbReference type="SUPFAM" id="SSF52540">
    <property type="entry name" value="P-loop containing nucleoside triphosphate hydrolases"/>
    <property type="match status" value="1"/>
</dbReference>
<comment type="similarity">
    <text evidence="1">Belongs to the GSP E family.</text>
</comment>
<proteinExistence type="inferred from homology"/>
<dbReference type="GO" id="GO:0005524">
    <property type="term" value="F:ATP binding"/>
    <property type="evidence" value="ECO:0007669"/>
    <property type="project" value="InterPro"/>
</dbReference>
<evidence type="ECO:0000256" key="1">
    <source>
        <dbReference type="ARBA" id="ARBA00006611"/>
    </source>
</evidence>
<dbReference type="Gene3D" id="3.40.50.300">
    <property type="entry name" value="P-loop containing nucleotide triphosphate hydrolases"/>
    <property type="match status" value="1"/>
</dbReference>
<accession>A0A161JPI7</accession>
<evidence type="ECO:0000259" key="2">
    <source>
        <dbReference type="Pfam" id="PF00437"/>
    </source>
</evidence>
<dbReference type="Gene3D" id="3.30.450.90">
    <property type="match status" value="1"/>
</dbReference>